<dbReference type="GO" id="GO:0031931">
    <property type="term" value="C:TORC1 complex"/>
    <property type="evidence" value="ECO:0007669"/>
    <property type="project" value="InterPro"/>
</dbReference>
<dbReference type="PROSITE" id="PS00678">
    <property type="entry name" value="WD_REPEATS_1"/>
    <property type="match status" value="3"/>
</dbReference>
<reference evidence="7 8" key="1">
    <citation type="submission" date="2022-07" db="EMBL/GenBank/DDBJ databases">
        <title>Genome-wide signatures of adaptation to extreme environments.</title>
        <authorList>
            <person name="Cho C.H."/>
            <person name="Yoon H.S."/>
        </authorList>
    </citation>
    <scope>NUCLEOTIDE SEQUENCE [LARGE SCALE GENOMIC DNA]</scope>
    <source>
        <strain evidence="7 8">DBV 063 E5</strain>
    </source>
</reference>
<dbReference type="Proteomes" id="UP001301350">
    <property type="component" value="Unassembled WGS sequence"/>
</dbReference>
<dbReference type="GO" id="GO:0031932">
    <property type="term" value="C:TORC2 complex"/>
    <property type="evidence" value="ECO:0007669"/>
    <property type="project" value="InterPro"/>
</dbReference>
<feature type="repeat" description="WD" evidence="5">
    <location>
        <begin position="289"/>
        <end position="330"/>
    </location>
</feature>
<dbReference type="Pfam" id="PF00400">
    <property type="entry name" value="WD40"/>
    <property type="match status" value="5"/>
</dbReference>
<dbReference type="SMART" id="SM00320">
    <property type="entry name" value="WD40"/>
    <property type="match status" value="6"/>
</dbReference>
<organism evidence="7 8">
    <name type="scientific">Cyanidium caldarium</name>
    <name type="common">Red alga</name>
    <dbReference type="NCBI Taxonomy" id="2771"/>
    <lineage>
        <taxon>Eukaryota</taxon>
        <taxon>Rhodophyta</taxon>
        <taxon>Bangiophyceae</taxon>
        <taxon>Cyanidiales</taxon>
        <taxon>Cyanidiaceae</taxon>
        <taxon>Cyanidium</taxon>
    </lineage>
</organism>
<keyword evidence="8" id="KW-1185">Reference proteome</keyword>
<dbReference type="SUPFAM" id="SSF50998">
    <property type="entry name" value="Quinoprotein alcohol dehydrogenase-like"/>
    <property type="match status" value="1"/>
</dbReference>
<dbReference type="PANTHER" id="PTHR19842:SF0">
    <property type="entry name" value="TARGET OF RAPAMYCIN COMPLEX SUBUNIT LST8"/>
    <property type="match status" value="1"/>
</dbReference>
<accession>A0AAV9ITV6</accession>
<dbReference type="InterPro" id="IPR001680">
    <property type="entry name" value="WD40_rpt"/>
</dbReference>
<feature type="repeat" description="WD" evidence="5">
    <location>
        <begin position="242"/>
        <end position="276"/>
    </location>
</feature>
<keyword evidence="4" id="KW-0677">Repeat</keyword>
<dbReference type="PROSITE" id="PS50294">
    <property type="entry name" value="WD_REPEATS_REGION"/>
    <property type="match status" value="1"/>
</dbReference>
<dbReference type="PRINTS" id="PR00320">
    <property type="entry name" value="GPROTEINBRPT"/>
</dbReference>
<evidence type="ECO:0000256" key="3">
    <source>
        <dbReference type="ARBA" id="ARBA00022574"/>
    </source>
</evidence>
<keyword evidence="3 5" id="KW-0853">WD repeat</keyword>
<dbReference type="InterPro" id="IPR020472">
    <property type="entry name" value="WD40_PAC1"/>
</dbReference>
<evidence type="ECO:0000256" key="6">
    <source>
        <dbReference type="SAM" id="MobiDB-lite"/>
    </source>
</evidence>
<comment type="similarity">
    <text evidence="1">Belongs to the WD repeat LST8 family.</text>
</comment>
<evidence type="ECO:0000256" key="2">
    <source>
        <dbReference type="ARBA" id="ARBA00018867"/>
    </source>
</evidence>
<evidence type="ECO:0000256" key="5">
    <source>
        <dbReference type="PROSITE-ProRule" id="PRU00221"/>
    </source>
</evidence>
<evidence type="ECO:0000256" key="1">
    <source>
        <dbReference type="ARBA" id="ARBA00009890"/>
    </source>
</evidence>
<dbReference type="Gene3D" id="2.130.10.10">
    <property type="entry name" value="YVTN repeat-like/Quinoprotein amine dehydrogenase"/>
    <property type="match status" value="1"/>
</dbReference>
<feature type="repeat" description="WD" evidence="5">
    <location>
        <begin position="73"/>
        <end position="114"/>
    </location>
</feature>
<dbReference type="EMBL" id="JANCYW010000005">
    <property type="protein sequence ID" value="KAK4535579.1"/>
    <property type="molecule type" value="Genomic_DNA"/>
</dbReference>
<gene>
    <name evidence="7" type="ORF">CDCA_CDCA05G1604</name>
</gene>
<comment type="caution">
    <text evidence="7">The sequence shown here is derived from an EMBL/GenBank/DDBJ whole genome shotgun (WGS) entry which is preliminary data.</text>
</comment>
<feature type="repeat" description="WD" evidence="5">
    <location>
        <begin position="1"/>
        <end position="29"/>
    </location>
</feature>
<dbReference type="PANTHER" id="PTHR19842">
    <property type="entry name" value="G BETA-LIKE PROTEIN GBL"/>
    <property type="match status" value="1"/>
</dbReference>
<feature type="region of interest" description="Disordered" evidence="6">
    <location>
        <begin position="204"/>
        <end position="227"/>
    </location>
</feature>
<dbReference type="InterPro" id="IPR037588">
    <property type="entry name" value="MLST8"/>
</dbReference>
<proteinExistence type="inferred from homology"/>
<evidence type="ECO:0000313" key="7">
    <source>
        <dbReference type="EMBL" id="KAK4535579.1"/>
    </source>
</evidence>
<dbReference type="AlphaFoldDB" id="A0AAV9ITV6"/>
<dbReference type="InterPro" id="IPR019775">
    <property type="entry name" value="WD40_repeat_CS"/>
</dbReference>
<protein>
    <recommendedName>
        <fullName evidence="2">Target of rapamycin complex subunit LST8</fullName>
    </recommendedName>
</protein>
<dbReference type="InterPro" id="IPR015943">
    <property type="entry name" value="WD40/YVTN_repeat-like_dom_sf"/>
</dbReference>
<dbReference type="InterPro" id="IPR011047">
    <property type="entry name" value="Quinoprotein_ADH-like_sf"/>
</dbReference>
<sequence length="348" mass="37905">MPKKVLLATGGYDHTVRFWEAASGICYRTLQFAESHINRLTFSPDRECLAVGGSQRIVLFDAVGNSPNPVVAFEGHRGNVMSVGYESFGSWLYSGSEDGTVRTWDLRSGKQAHVFHNRAPVTAAVLHANQREIISCDAAGNIRTWDLLANRLNRELKPQGDVSICSAALSSDGALLAVCNHHGNCFVWGVGDKALAATAADVSGDDAQEGGAPQTASDGALEHAAASEPEQAPLDFQPLTTWQPHSRYVLRAVFSPNHKLLATALDSGFIRLWNVSREGGEPWQQNRVLGRHQRWVWDLVFSDNSEFLFSCSSDKRACLWELSSGSVIRTYDAHKLAITAVALSVTSV</sequence>
<dbReference type="PROSITE" id="PS50082">
    <property type="entry name" value="WD_REPEATS_2"/>
    <property type="match status" value="4"/>
</dbReference>
<evidence type="ECO:0000313" key="8">
    <source>
        <dbReference type="Proteomes" id="UP001301350"/>
    </source>
</evidence>
<dbReference type="GO" id="GO:0031929">
    <property type="term" value="P:TOR signaling"/>
    <property type="evidence" value="ECO:0007669"/>
    <property type="project" value="InterPro"/>
</dbReference>
<dbReference type="GO" id="GO:0032956">
    <property type="term" value="P:regulation of actin cytoskeleton organization"/>
    <property type="evidence" value="ECO:0007669"/>
    <property type="project" value="TreeGrafter"/>
</dbReference>
<evidence type="ECO:0000256" key="4">
    <source>
        <dbReference type="ARBA" id="ARBA00022737"/>
    </source>
</evidence>
<name>A0AAV9ITV6_CYACA</name>